<keyword evidence="1" id="KW-0732">Signal</keyword>
<feature type="signal peptide" evidence="1">
    <location>
        <begin position="1"/>
        <end position="24"/>
    </location>
</feature>
<proteinExistence type="predicted"/>
<name>A0A9X3ET70_9BACT</name>
<protein>
    <submittedName>
        <fullName evidence="2">Uncharacterized protein</fullName>
    </submittedName>
</protein>
<evidence type="ECO:0000256" key="1">
    <source>
        <dbReference type="SAM" id="SignalP"/>
    </source>
</evidence>
<dbReference type="RefSeq" id="WP_267771632.1">
    <property type="nucleotide sequence ID" value="NZ_JAPNKE010000002.1"/>
</dbReference>
<accession>A0A9X3ET70</accession>
<dbReference type="EMBL" id="JAPNKE010000002">
    <property type="protein sequence ID" value="MCY1008979.1"/>
    <property type="molecule type" value="Genomic_DNA"/>
</dbReference>
<feature type="chain" id="PRO_5040909405" evidence="1">
    <location>
        <begin position="25"/>
        <end position="432"/>
    </location>
</feature>
<evidence type="ECO:0000313" key="2">
    <source>
        <dbReference type="EMBL" id="MCY1008979.1"/>
    </source>
</evidence>
<gene>
    <name evidence="2" type="ORF">OV079_26160</name>
</gene>
<keyword evidence="3" id="KW-1185">Reference proteome</keyword>
<dbReference type="AlphaFoldDB" id="A0A9X3ET70"/>
<reference evidence="2" key="1">
    <citation type="submission" date="2022-11" db="EMBL/GenBank/DDBJ databases">
        <title>Minimal conservation of predation-associated metabolite biosynthetic gene clusters underscores biosynthetic potential of Myxococcota including descriptions for ten novel species: Archangium lansinium sp. nov., Myxococcus landrumus sp. nov., Nannocystis bai.</title>
        <authorList>
            <person name="Ahearne A."/>
            <person name="Stevens C."/>
            <person name="Phillips K."/>
        </authorList>
    </citation>
    <scope>NUCLEOTIDE SEQUENCE</scope>
    <source>
        <strain evidence="2">Na p29</strain>
    </source>
</reference>
<organism evidence="2 3">
    <name type="scientific">Nannocystis pusilla</name>
    <dbReference type="NCBI Taxonomy" id="889268"/>
    <lineage>
        <taxon>Bacteria</taxon>
        <taxon>Pseudomonadati</taxon>
        <taxon>Myxococcota</taxon>
        <taxon>Polyangia</taxon>
        <taxon>Nannocystales</taxon>
        <taxon>Nannocystaceae</taxon>
        <taxon>Nannocystis</taxon>
    </lineage>
</organism>
<dbReference type="Proteomes" id="UP001150924">
    <property type="component" value="Unassembled WGS sequence"/>
</dbReference>
<comment type="caution">
    <text evidence="2">The sequence shown here is derived from an EMBL/GenBank/DDBJ whole genome shotgun (WGS) entry which is preliminary data.</text>
</comment>
<evidence type="ECO:0000313" key="3">
    <source>
        <dbReference type="Proteomes" id="UP001150924"/>
    </source>
</evidence>
<sequence length="432" mass="45183">MSTPLRIASWLLAAVALFPHGASARPGRAAAPLADPAVRAGVEWRPVEVVPVALAGAAPWIASPTPEAATATSAVVGPEAGAIIRLGSLAVLQVRAEPVRGAGRPAPLKFWRRSGAEAAGRAAVLEPALEVAPGTWLLEHPPGGPGEWLVSAGEPTRITALAPAPRTGELIWEHVIGAVLEWIDRGGPPPPLPDLPSFADLRRELLADAAVAAALRASDPKDMSLQAAVTAWRGAAAVQRITAMRPPGRPAFALETAPRPLPGAAAVDLEGRPFQRSAGGRSWDLRMTGPGVAWISARLLGQDPKASISVHAEGRRLVRERLAPETPCAPEATPCRVGGPERDLAIPLAPGEHTYRLQVEGDAALLQVRVGQSLERVATALRREGADDLLRAGHRALARSRSPRAALVGALLAQVAGRPLPSLKRPGSPRWR</sequence>